<dbReference type="AlphaFoldDB" id="A0A1L9PNW1"/>
<dbReference type="Pfam" id="PF01636">
    <property type="entry name" value="APH"/>
    <property type="match status" value="1"/>
</dbReference>
<evidence type="ECO:0000313" key="3">
    <source>
        <dbReference type="Proteomes" id="UP000184073"/>
    </source>
</evidence>
<dbReference type="PANTHER" id="PTHR21310:SF15">
    <property type="entry name" value="AMINOGLYCOSIDE PHOSPHOTRANSFERASE DOMAIN-CONTAINING PROTEIN"/>
    <property type="match status" value="1"/>
</dbReference>
<proteinExistence type="predicted"/>
<evidence type="ECO:0000259" key="1">
    <source>
        <dbReference type="Pfam" id="PF01636"/>
    </source>
</evidence>
<dbReference type="EMBL" id="KV878130">
    <property type="protein sequence ID" value="OJJ03199.1"/>
    <property type="molecule type" value="Genomic_DNA"/>
</dbReference>
<dbReference type="GeneID" id="63722598"/>
<name>A0A1L9PNW1_ASPVE</name>
<gene>
    <name evidence="2" type="ORF">ASPVEDRAFT_134045</name>
</gene>
<accession>A0A1L9PNW1</accession>
<dbReference type="PANTHER" id="PTHR21310">
    <property type="entry name" value="AMINOGLYCOSIDE PHOSPHOTRANSFERASE-RELATED-RELATED"/>
    <property type="match status" value="1"/>
</dbReference>
<protein>
    <recommendedName>
        <fullName evidence="1">Aminoglycoside phosphotransferase domain-containing protein</fullName>
    </recommendedName>
</protein>
<dbReference type="RefSeq" id="XP_040668961.1">
    <property type="nucleotide sequence ID" value="XM_040807087.1"/>
</dbReference>
<sequence>MIHVYKVDPKTVVKLIEPPRLAEAETLRFIRAKTSIPVPEVYDAYIDESIDRGVIVMEYIEGDVLRDVWDDMADDEQEGVISQLRGHMEELRGIKGDFIGSIDRTACEDPIFTSELGMFGPYANENEFLEGVVRAMENALGGPWVRQTAGFLRALPRHQIVMTHADLTPRNLLVKEGKVTGIIDWEMAGFFPEFWEYTKALCYPDWESRWYSENAVERILLSYPLEHAVMIHVYNIA</sequence>
<dbReference type="STRING" id="1036611.A0A1L9PNW1"/>
<organism evidence="2 3">
    <name type="scientific">Aspergillus versicolor CBS 583.65</name>
    <dbReference type="NCBI Taxonomy" id="1036611"/>
    <lineage>
        <taxon>Eukaryota</taxon>
        <taxon>Fungi</taxon>
        <taxon>Dikarya</taxon>
        <taxon>Ascomycota</taxon>
        <taxon>Pezizomycotina</taxon>
        <taxon>Eurotiomycetes</taxon>
        <taxon>Eurotiomycetidae</taxon>
        <taxon>Eurotiales</taxon>
        <taxon>Aspergillaceae</taxon>
        <taxon>Aspergillus</taxon>
        <taxon>Aspergillus subgen. Nidulantes</taxon>
    </lineage>
</organism>
<dbReference type="VEuPathDB" id="FungiDB:ASPVEDRAFT_134045"/>
<evidence type="ECO:0000313" key="2">
    <source>
        <dbReference type="EMBL" id="OJJ03199.1"/>
    </source>
</evidence>
<dbReference type="CDD" id="cd05120">
    <property type="entry name" value="APH_ChoK_like"/>
    <property type="match status" value="1"/>
</dbReference>
<keyword evidence="3" id="KW-1185">Reference proteome</keyword>
<reference evidence="3" key="1">
    <citation type="journal article" date="2017" name="Genome Biol.">
        <title>Comparative genomics reveals high biological diversity and specific adaptations in the industrially and medically important fungal genus Aspergillus.</title>
        <authorList>
            <person name="de Vries R.P."/>
            <person name="Riley R."/>
            <person name="Wiebenga A."/>
            <person name="Aguilar-Osorio G."/>
            <person name="Amillis S."/>
            <person name="Uchima C.A."/>
            <person name="Anderluh G."/>
            <person name="Asadollahi M."/>
            <person name="Askin M."/>
            <person name="Barry K."/>
            <person name="Battaglia E."/>
            <person name="Bayram O."/>
            <person name="Benocci T."/>
            <person name="Braus-Stromeyer S.A."/>
            <person name="Caldana C."/>
            <person name="Canovas D."/>
            <person name="Cerqueira G.C."/>
            <person name="Chen F."/>
            <person name="Chen W."/>
            <person name="Choi C."/>
            <person name="Clum A."/>
            <person name="Dos Santos R.A."/>
            <person name="Damasio A.R."/>
            <person name="Diallinas G."/>
            <person name="Emri T."/>
            <person name="Fekete E."/>
            <person name="Flipphi M."/>
            <person name="Freyberg S."/>
            <person name="Gallo A."/>
            <person name="Gournas C."/>
            <person name="Habgood R."/>
            <person name="Hainaut M."/>
            <person name="Harispe M.L."/>
            <person name="Henrissat B."/>
            <person name="Hilden K.S."/>
            <person name="Hope R."/>
            <person name="Hossain A."/>
            <person name="Karabika E."/>
            <person name="Karaffa L."/>
            <person name="Karanyi Z."/>
            <person name="Krasevec N."/>
            <person name="Kuo A."/>
            <person name="Kusch H."/>
            <person name="LaButti K."/>
            <person name="Lagendijk E.L."/>
            <person name="Lapidus A."/>
            <person name="Levasseur A."/>
            <person name="Lindquist E."/>
            <person name="Lipzen A."/>
            <person name="Logrieco A.F."/>
            <person name="MacCabe A."/>
            <person name="Maekelae M.R."/>
            <person name="Malavazi I."/>
            <person name="Melin P."/>
            <person name="Meyer V."/>
            <person name="Mielnichuk N."/>
            <person name="Miskei M."/>
            <person name="Molnar A.P."/>
            <person name="Mule G."/>
            <person name="Ngan C.Y."/>
            <person name="Orejas M."/>
            <person name="Orosz E."/>
            <person name="Ouedraogo J.P."/>
            <person name="Overkamp K.M."/>
            <person name="Park H.-S."/>
            <person name="Perrone G."/>
            <person name="Piumi F."/>
            <person name="Punt P.J."/>
            <person name="Ram A.F."/>
            <person name="Ramon A."/>
            <person name="Rauscher S."/>
            <person name="Record E."/>
            <person name="Riano-Pachon D.M."/>
            <person name="Robert V."/>
            <person name="Roehrig J."/>
            <person name="Ruller R."/>
            <person name="Salamov A."/>
            <person name="Salih N.S."/>
            <person name="Samson R.A."/>
            <person name="Sandor E."/>
            <person name="Sanguinetti M."/>
            <person name="Schuetze T."/>
            <person name="Sepcic K."/>
            <person name="Shelest E."/>
            <person name="Sherlock G."/>
            <person name="Sophianopoulou V."/>
            <person name="Squina F.M."/>
            <person name="Sun H."/>
            <person name="Susca A."/>
            <person name="Todd R.B."/>
            <person name="Tsang A."/>
            <person name="Unkles S.E."/>
            <person name="van de Wiele N."/>
            <person name="van Rossen-Uffink D."/>
            <person name="Oliveira J.V."/>
            <person name="Vesth T.C."/>
            <person name="Visser J."/>
            <person name="Yu J.-H."/>
            <person name="Zhou M."/>
            <person name="Andersen M.R."/>
            <person name="Archer D.B."/>
            <person name="Baker S.E."/>
            <person name="Benoit I."/>
            <person name="Brakhage A.A."/>
            <person name="Braus G.H."/>
            <person name="Fischer R."/>
            <person name="Frisvad J.C."/>
            <person name="Goldman G.H."/>
            <person name="Houbraken J."/>
            <person name="Oakley B."/>
            <person name="Pocsi I."/>
            <person name="Scazzocchio C."/>
            <person name="Seiboth B."/>
            <person name="vanKuyk P.A."/>
            <person name="Wortman J."/>
            <person name="Dyer P.S."/>
            <person name="Grigoriev I.V."/>
        </authorList>
    </citation>
    <scope>NUCLEOTIDE SEQUENCE [LARGE SCALE GENOMIC DNA]</scope>
    <source>
        <strain evidence="3">CBS 583.65</strain>
    </source>
</reference>
<dbReference type="Gene3D" id="3.90.1200.10">
    <property type="match status" value="1"/>
</dbReference>
<dbReference type="Proteomes" id="UP000184073">
    <property type="component" value="Unassembled WGS sequence"/>
</dbReference>
<dbReference type="InterPro" id="IPR051678">
    <property type="entry name" value="AGP_Transferase"/>
</dbReference>
<feature type="domain" description="Aminoglycoside phosphotransferase" evidence="1">
    <location>
        <begin position="10"/>
        <end position="210"/>
    </location>
</feature>
<dbReference type="InterPro" id="IPR011009">
    <property type="entry name" value="Kinase-like_dom_sf"/>
</dbReference>
<dbReference type="InterPro" id="IPR002575">
    <property type="entry name" value="Aminoglycoside_PTrfase"/>
</dbReference>
<dbReference type="OrthoDB" id="4177236at2759"/>
<dbReference type="SUPFAM" id="SSF56112">
    <property type="entry name" value="Protein kinase-like (PK-like)"/>
    <property type="match status" value="1"/>
</dbReference>